<dbReference type="Gene3D" id="3.40.630.30">
    <property type="match status" value="1"/>
</dbReference>
<dbReference type="Proteomes" id="UP001138997">
    <property type="component" value="Unassembled WGS sequence"/>
</dbReference>
<keyword evidence="1" id="KW-0808">Transferase</keyword>
<dbReference type="AlphaFoldDB" id="A0A9X1SWD3"/>
<reference evidence="4" key="1">
    <citation type="submission" date="2021-11" db="EMBL/GenBank/DDBJ databases">
        <title>Streptomyces corallinus and Kineosporia corallina sp. nov., two new coral-derived marine actinobacteria.</title>
        <authorList>
            <person name="Buangrab K."/>
            <person name="Sutthacheep M."/>
            <person name="Yeemin T."/>
            <person name="Harunari E."/>
            <person name="Igarashi Y."/>
            <person name="Sripreechasak P."/>
            <person name="Kanchanasin P."/>
            <person name="Tanasupawat S."/>
            <person name="Phongsopitanun W."/>
        </authorList>
    </citation>
    <scope>NUCLEOTIDE SEQUENCE</scope>
    <source>
        <strain evidence="4">JCM 31032</strain>
    </source>
</reference>
<evidence type="ECO:0000259" key="3">
    <source>
        <dbReference type="PROSITE" id="PS51186"/>
    </source>
</evidence>
<dbReference type="InterPro" id="IPR050832">
    <property type="entry name" value="Bact_Acetyltransf"/>
</dbReference>
<feature type="domain" description="N-acetyltransferase" evidence="3">
    <location>
        <begin position="5"/>
        <end position="173"/>
    </location>
</feature>
<dbReference type="EMBL" id="JAJOMB010000013">
    <property type="protein sequence ID" value="MCD5313870.1"/>
    <property type="molecule type" value="Genomic_DNA"/>
</dbReference>
<proteinExistence type="predicted"/>
<dbReference type="RefSeq" id="WP_231445706.1">
    <property type="nucleotide sequence ID" value="NZ_JAJOMB010000013.1"/>
</dbReference>
<organism evidence="4 5">
    <name type="scientific">Kineosporia babensis</name>
    <dbReference type="NCBI Taxonomy" id="499548"/>
    <lineage>
        <taxon>Bacteria</taxon>
        <taxon>Bacillati</taxon>
        <taxon>Actinomycetota</taxon>
        <taxon>Actinomycetes</taxon>
        <taxon>Kineosporiales</taxon>
        <taxon>Kineosporiaceae</taxon>
        <taxon>Kineosporia</taxon>
    </lineage>
</organism>
<dbReference type="InterPro" id="IPR016181">
    <property type="entry name" value="Acyl_CoA_acyltransferase"/>
</dbReference>
<dbReference type="Pfam" id="PF00583">
    <property type="entry name" value="Acetyltransf_1"/>
    <property type="match status" value="1"/>
</dbReference>
<evidence type="ECO:0000313" key="4">
    <source>
        <dbReference type="EMBL" id="MCD5313870.1"/>
    </source>
</evidence>
<evidence type="ECO:0000256" key="2">
    <source>
        <dbReference type="ARBA" id="ARBA00023315"/>
    </source>
</evidence>
<dbReference type="SUPFAM" id="SSF55729">
    <property type="entry name" value="Acyl-CoA N-acyltransferases (Nat)"/>
    <property type="match status" value="1"/>
</dbReference>
<evidence type="ECO:0000313" key="5">
    <source>
        <dbReference type="Proteomes" id="UP001138997"/>
    </source>
</evidence>
<dbReference type="InterPro" id="IPR000182">
    <property type="entry name" value="GNAT_dom"/>
</dbReference>
<dbReference type="GO" id="GO:0016747">
    <property type="term" value="F:acyltransferase activity, transferring groups other than amino-acyl groups"/>
    <property type="evidence" value="ECO:0007669"/>
    <property type="project" value="InterPro"/>
</dbReference>
<dbReference type="CDD" id="cd04301">
    <property type="entry name" value="NAT_SF"/>
    <property type="match status" value="1"/>
</dbReference>
<keyword evidence="5" id="KW-1185">Reference proteome</keyword>
<dbReference type="PANTHER" id="PTHR43877">
    <property type="entry name" value="AMINOALKYLPHOSPHONATE N-ACETYLTRANSFERASE-RELATED-RELATED"/>
    <property type="match status" value="1"/>
</dbReference>
<name>A0A9X1SWD3_9ACTN</name>
<keyword evidence="2" id="KW-0012">Acyltransferase</keyword>
<dbReference type="PROSITE" id="PS51186">
    <property type="entry name" value="GNAT"/>
    <property type="match status" value="1"/>
</dbReference>
<comment type="caution">
    <text evidence="4">The sequence shown here is derived from an EMBL/GenBank/DDBJ whole genome shotgun (WGS) entry which is preliminary data.</text>
</comment>
<protein>
    <submittedName>
        <fullName evidence="4">GNAT family N-acetyltransferase</fullName>
    </submittedName>
</protein>
<evidence type="ECO:0000256" key="1">
    <source>
        <dbReference type="ARBA" id="ARBA00022679"/>
    </source>
</evidence>
<sequence>MASNVLVRPARASDPAVIGSIQARAWSTAYADLLPAEALAVLTPDELTPVWREAVLRPPSTKHGVFVAVTDELVVGFASVAPSDDKDADGATGALGVLAVDPTHQRAGHGSRLLSAVVDHLRQHELGELTVWVPESDLPRVAFFTSAGMVADGARRSFVGAGGKTVVEARFGAEIGAPAGG</sequence>
<accession>A0A9X1SWD3</accession>
<gene>
    <name evidence="4" type="ORF">LR394_23460</name>
</gene>